<gene>
    <name evidence="1" type="ORF">ASESINO_210</name>
</gene>
<sequence>MAFLIALFKATVLSACAIVCTVIGAVFALTQGWF</sequence>
<evidence type="ECO:0000313" key="1">
    <source>
        <dbReference type="EMBL" id="ANZ48223.1"/>
    </source>
</evidence>
<reference evidence="1" key="1">
    <citation type="submission" date="2016-06" db="EMBL/GenBank/DDBJ databases">
        <authorList>
            <person name="Berg J.A."/>
            <person name="Hyde J.R."/>
            <person name="Breakwell D.P."/>
            <person name="Hope S."/>
            <person name="Grose J.H."/>
        </authorList>
    </citation>
    <scope>NUCLEOTIDE SEQUENCE [LARGE SCALE GENOMIC DNA]</scope>
</reference>
<evidence type="ECO:0000313" key="2">
    <source>
        <dbReference type="Proteomes" id="UP000202181"/>
    </source>
</evidence>
<dbReference type="RefSeq" id="YP_009290828.1">
    <property type="nucleotide sequence ID" value="NC_031107.2"/>
</dbReference>
<dbReference type="EMBL" id="KX397364">
    <property type="protein sequence ID" value="ANZ48223.1"/>
    <property type="molecule type" value="Genomic_DNA"/>
</dbReference>
<proteinExistence type="predicted"/>
<dbReference type="KEGG" id="vg:29057160"/>
<organism evidence="1 2">
    <name type="scientific">Erwinia phage vB_EamM_Asesino</name>
    <dbReference type="NCBI Taxonomy" id="1883370"/>
    <lineage>
        <taxon>Viruses</taxon>
        <taxon>Duplodnaviria</taxon>
        <taxon>Heunggongvirae</taxon>
        <taxon>Uroviricota</taxon>
        <taxon>Caudoviricetes</taxon>
        <taxon>Chimalliviridae</taxon>
        <taxon>Erskinevirus</taxon>
        <taxon>Erskinevirus asesino</taxon>
    </lineage>
</organism>
<keyword evidence="2" id="KW-1185">Reference proteome</keyword>
<dbReference type="Proteomes" id="UP000202181">
    <property type="component" value="Segment"/>
</dbReference>
<name>A0A1B2IAB9_9CAUD</name>
<dbReference type="GeneID" id="29057160"/>
<accession>A0A1B2IAB9</accession>
<protein>
    <submittedName>
        <fullName evidence="1">Uncharacterized protein</fullName>
    </submittedName>
</protein>